<dbReference type="OrthoDB" id="692882at2759"/>
<dbReference type="PANTHER" id="PTHR46371">
    <property type="entry name" value="OS04G0464100 PROTEIN"/>
    <property type="match status" value="1"/>
</dbReference>
<evidence type="ECO:0000313" key="3">
    <source>
        <dbReference type="EMBL" id="KAD5318151.1"/>
    </source>
</evidence>
<comment type="caution">
    <text evidence="3">The sequence shown here is derived from an EMBL/GenBank/DDBJ whole genome shotgun (WGS) entry which is preliminary data.</text>
</comment>
<evidence type="ECO:0000256" key="1">
    <source>
        <dbReference type="ARBA" id="ARBA00004170"/>
    </source>
</evidence>
<evidence type="ECO:0000313" key="4">
    <source>
        <dbReference type="Proteomes" id="UP000326396"/>
    </source>
</evidence>
<organism evidence="3 4">
    <name type="scientific">Mikania micrantha</name>
    <name type="common">bitter vine</name>
    <dbReference type="NCBI Taxonomy" id="192012"/>
    <lineage>
        <taxon>Eukaryota</taxon>
        <taxon>Viridiplantae</taxon>
        <taxon>Streptophyta</taxon>
        <taxon>Embryophyta</taxon>
        <taxon>Tracheophyta</taxon>
        <taxon>Spermatophyta</taxon>
        <taxon>Magnoliopsida</taxon>
        <taxon>eudicotyledons</taxon>
        <taxon>Gunneridae</taxon>
        <taxon>Pentapetalae</taxon>
        <taxon>asterids</taxon>
        <taxon>campanulids</taxon>
        <taxon>Asterales</taxon>
        <taxon>Asteraceae</taxon>
        <taxon>Asteroideae</taxon>
        <taxon>Heliantheae alliance</taxon>
        <taxon>Eupatorieae</taxon>
        <taxon>Mikania</taxon>
    </lineage>
</organism>
<proteinExistence type="predicted"/>
<dbReference type="InterPro" id="IPR044296">
    <property type="entry name" value="HIPP46"/>
</dbReference>
<reference evidence="3 4" key="1">
    <citation type="submission" date="2019-05" db="EMBL/GenBank/DDBJ databases">
        <title>Mikania micrantha, genome provides insights into the molecular mechanism of rapid growth.</title>
        <authorList>
            <person name="Liu B."/>
        </authorList>
    </citation>
    <scope>NUCLEOTIDE SEQUENCE [LARGE SCALE GENOMIC DNA]</scope>
    <source>
        <strain evidence="3">NLD-2019</strain>
        <tissue evidence="3">Leaf</tissue>
    </source>
</reference>
<dbReference type="AlphaFoldDB" id="A0A5N6NTV0"/>
<accession>A0A5N6NTV0</accession>
<evidence type="ECO:0000259" key="2">
    <source>
        <dbReference type="PROSITE" id="PS50846"/>
    </source>
</evidence>
<dbReference type="Proteomes" id="UP000326396">
    <property type="component" value="Linkage Group LG17"/>
</dbReference>
<protein>
    <recommendedName>
        <fullName evidence="2">HMA domain-containing protein</fullName>
    </recommendedName>
</protein>
<comment type="subcellular location">
    <subcellularLocation>
        <location evidence="1">Membrane</location>
        <topology evidence="1">Peripheral membrane protein</topology>
    </subcellularLocation>
</comment>
<name>A0A5N6NTV0_9ASTR</name>
<dbReference type="GO" id="GO:0046872">
    <property type="term" value="F:metal ion binding"/>
    <property type="evidence" value="ECO:0007669"/>
    <property type="project" value="InterPro"/>
</dbReference>
<sequence length="143" mass="15774">MEKVQICFSDSNSSSFCVYLNHFISICPILQQKIVVKVSMNTDKKTRKALKIAVSINGVESASFVGPDKDQIAVTGAGIDSVELTTLLRKKVGYTELLSVGPVEQKKPEADKPKPADPTLVPFPLYDYGYGYGYSTPGYYYVY</sequence>
<keyword evidence="4" id="KW-1185">Reference proteome</keyword>
<dbReference type="GO" id="GO:0016020">
    <property type="term" value="C:membrane"/>
    <property type="evidence" value="ECO:0007669"/>
    <property type="project" value="UniProtKB-SubCell"/>
</dbReference>
<dbReference type="Gene3D" id="3.30.70.100">
    <property type="match status" value="1"/>
</dbReference>
<feature type="domain" description="HMA" evidence="2">
    <location>
        <begin position="31"/>
        <end position="100"/>
    </location>
</feature>
<gene>
    <name evidence="3" type="ORF">E3N88_18097</name>
</gene>
<dbReference type="InterPro" id="IPR006121">
    <property type="entry name" value="HMA_dom"/>
</dbReference>
<dbReference type="EMBL" id="SZYD01000009">
    <property type="protein sequence ID" value="KAD5318151.1"/>
    <property type="molecule type" value="Genomic_DNA"/>
</dbReference>
<dbReference type="GO" id="GO:0009626">
    <property type="term" value="P:plant-type hypersensitive response"/>
    <property type="evidence" value="ECO:0007669"/>
    <property type="project" value="UniProtKB-KW"/>
</dbReference>
<dbReference type="PROSITE" id="PS50846">
    <property type="entry name" value="HMA_2"/>
    <property type="match status" value="1"/>
</dbReference>